<dbReference type="Proteomes" id="UP000718451">
    <property type="component" value="Unassembled WGS sequence"/>
</dbReference>
<dbReference type="Gene3D" id="3.40.630.40">
    <property type="entry name" value="Zn-dependent exopeptidases"/>
    <property type="match status" value="1"/>
</dbReference>
<evidence type="ECO:0000313" key="1">
    <source>
        <dbReference type="EMBL" id="NKI30907.1"/>
    </source>
</evidence>
<proteinExistence type="predicted"/>
<name>A0ABX1GLW7_9FLAO</name>
<dbReference type="RefSeq" id="WP_168551131.1">
    <property type="nucleotide sequence ID" value="NZ_JAAWWL010000001.1"/>
</dbReference>
<evidence type="ECO:0000313" key="2">
    <source>
        <dbReference type="Proteomes" id="UP000718451"/>
    </source>
</evidence>
<gene>
    <name evidence="1" type="ORF">HCU67_03060</name>
</gene>
<evidence type="ECO:0008006" key="3">
    <source>
        <dbReference type="Google" id="ProtNLM"/>
    </source>
</evidence>
<dbReference type="EMBL" id="JAAWWL010000001">
    <property type="protein sequence ID" value="NKI30907.1"/>
    <property type="molecule type" value="Genomic_DNA"/>
</dbReference>
<protein>
    <recommendedName>
        <fullName evidence="3">N-acetylmuramoyl-L-alanine amidase</fullName>
    </recommendedName>
</protein>
<reference evidence="1 2" key="1">
    <citation type="submission" date="2020-04" db="EMBL/GenBank/DDBJ databases">
        <authorList>
            <person name="Yoon J."/>
        </authorList>
    </citation>
    <scope>NUCLEOTIDE SEQUENCE [LARGE SCALE GENOMIC DNA]</scope>
    <source>
        <strain evidence="1 2">DJ-13</strain>
    </source>
</reference>
<organism evidence="1 2">
    <name type="scientific">Croceivirga thetidis</name>
    <dbReference type="NCBI Taxonomy" id="2721623"/>
    <lineage>
        <taxon>Bacteria</taxon>
        <taxon>Pseudomonadati</taxon>
        <taxon>Bacteroidota</taxon>
        <taxon>Flavobacteriia</taxon>
        <taxon>Flavobacteriales</taxon>
        <taxon>Flavobacteriaceae</taxon>
        <taxon>Croceivirga</taxon>
    </lineage>
</organism>
<accession>A0ABX1GLW7</accession>
<comment type="caution">
    <text evidence="1">The sequence shown here is derived from an EMBL/GenBank/DDBJ whole genome shotgun (WGS) entry which is preliminary data.</text>
</comment>
<sequence length="128" mass="14209">MSKIKNIVLDFGHGGIDKNGNYTTAPNKMFTYANGEVAYEGFLNRQIGGLLELYLKSNHPKYNIVTPVKVTDSRDIGLSYRVQVANQFKASETILFPFIATPLLTTTPVALKFIPPPGSPKVMHWPLL</sequence>
<keyword evidence="2" id="KW-1185">Reference proteome</keyword>